<evidence type="ECO:0000256" key="1">
    <source>
        <dbReference type="SAM" id="MobiDB-lite"/>
    </source>
</evidence>
<accession>A0A6G0T4J7</accession>
<feature type="compositionally biased region" description="Basic and acidic residues" evidence="1">
    <location>
        <begin position="214"/>
        <end position="225"/>
    </location>
</feature>
<organism evidence="2 3">
    <name type="scientific">Aphis glycines</name>
    <name type="common">Soybean aphid</name>
    <dbReference type="NCBI Taxonomy" id="307491"/>
    <lineage>
        <taxon>Eukaryota</taxon>
        <taxon>Metazoa</taxon>
        <taxon>Ecdysozoa</taxon>
        <taxon>Arthropoda</taxon>
        <taxon>Hexapoda</taxon>
        <taxon>Insecta</taxon>
        <taxon>Pterygota</taxon>
        <taxon>Neoptera</taxon>
        <taxon>Paraneoptera</taxon>
        <taxon>Hemiptera</taxon>
        <taxon>Sternorrhyncha</taxon>
        <taxon>Aphidomorpha</taxon>
        <taxon>Aphidoidea</taxon>
        <taxon>Aphididae</taxon>
        <taxon>Aphidini</taxon>
        <taxon>Aphis</taxon>
        <taxon>Aphis</taxon>
    </lineage>
</organism>
<feature type="compositionally biased region" description="Basic and acidic residues" evidence="1">
    <location>
        <begin position="547"/>
        <end position="564"/>
    </location>
</feature>
<feature type="compositionally biased region" description="Basic and acidic residues" evidence="1">
    <location>
        <begin position="519"/>
        <end position="530"/>
    </location>
</feature>
<evidence type="ECO:0000313" key="3">
    <source>
        <dbReference type="Proteomes" id="UP000475862"/>
    </source>
</evidence>
<proteinExistence type="predicted"/>
<evidence type="ECO:0000313" key="2">
    <source>
        <dbReference type="EMBL" id="KAE9524827.1"/>
    </source>
</evidence>
<reference evidence="2 3" key="1">
    <citation type="submission" date="2019-08" db="EMBL/GenBank/DDBJ databases">
        <title>The genome of the soybean aphid Biotype 1, its phylome, world population structure and adaptation to the North American continent.</title>
        <authorList>
            <person name="Giordano R."/>
            <person name="Donthu R.K."/>
            <person name="Hernandez A.G."/>
            <person name="Wright C.L."/>
            <person name="Zimin A.V."/>
        </authorList>
    </citation>
    <scope>NUCLEOTIDE SEQUENCE [LARGE SCALE GENOMIC DNA]</scope>
    <source>
        <tissue evidence="2">Whole aphids</tissue>
    </source>
</reference>
<gene>
    <name evidence="2" type="ORF">AGLY_014877</name>
</gene>
<dbReference type="Proteomes" id="UP000475862">
    <property type="component" value="Unassembled WGS sequence"/>
</dbReference>
<feature type="region of interest" description="Disordered" evidence="1">
    <location>
        <begin position="214"/>
        <end position="235"/>
    </location>
</feature>
<comment type="caution">
    <text evidence="2">The sequence shown here is derived from an EMBL/GenBank/DDBJ whole genome shotgun (WGS) entry which is preliminary data.</text>
</comment>
<protein>
    <submittedName>
        <fullName evidence="2">Uncharacterized protein</fullName>
    </submittedName>
</protein>
<dbReference type="AlphaFoldDB" id="A0A6G0T4J7"/>
<sequence length="564" mass="65193">MMNFELGLLSIKILYESLRKYKISQAKSLNMANCEDCFICNKIAQIGLHNNISKLLEKVQQWDKVDLIMNSNQFKQINKFECLLCFFKTLHFNEWKCHIMSLSHLANSHRNENLYSYVCHDKTCKLLLYGPNESLIKHNIEKHSLKEDVSSISSLMAEVMKRYLAVNLKPLYFCSHCKHFAETPIHTDVNVEHMTIKCFDELCSETKTNLKQKQIPEESKPVKSEVKKRKKKKKNTEIENVKMSNIQTIKPSITQNVSVSQECDDIKSEYIQNVQLNKSLTSLSVDERIFLDNVPTVKKSLVNNNFLEKSNDDVETSCNKSNENMKLPNHTVEKYAWDKHNQSEHSVDNYRPITYCSTCSMFVNGNYQEHNRTIEHNSKYSTDNNYKNSDCSVMKESNINKDDSIVMENGILLFDESESKYEQEQDETNTSNATKLIHSEITTSNNLLNTLILIPYQANVLLKKMPENLNLENVLIDDLSFSSNSNSLNQDIEQLKSLMAKLEARVTSLETKKTTKSSSKPEEKETLKVNDEEDDNVDLFGSDSENFENKKFGKLDEDQLYGDR</sequence>
<dbReference type="OrthoDB" id="6617479at2759"/>
<keyword evidence="3" id="KW-1185">Reference proteome</keyword>
<dbReference type="EMBL" id="VYZN01000065">
    <property type="protein sequence ID" value="KAE9524827.1"/>
    <property type="molecule type" value="Genomic_DNA"/>
</dbReference>
<feature type="region of interest" description="Disordered" evidence="1">
    <location>
        <begin position="511"/>
        <end position="564"/>
    </location>
</feature>
<name>A0A6G0T4J7_APHGL</name>